<dbReference type="PANTHER" id="PTHR43243">
    <property type="entry name" value="INNER MEMBRANE TRANSPORTER YGJI-RELATED"/>
    <property type="match status" value="1"/>
</dbReference>
<keyword evidence="4 6" id="KW-1133">Transmembrane helix</keyword>
<feature type="transmembrane region" description="Helical" evidence="6">
    <location>
        <begin position="85"/>
        <end position="112"/>
    </location>
</feature>
<dbReference type="EMBL" id="BAABGP010000013">
    <property type="protein sequence ID" value="GAA4485405.1"/>
    <property type="molecule type" value="Genomic_DNA"/>
</dbReference>
<reference evidence="9" key="1">
    <citation type="journal article" date="2019" name="Int. J. Syst. Evol. Microbiol.">
        <title>The Global Catalogue of Microorganisms (GCM) 10K type strain sequencing project: providing services to taxonomists for standard genome sequencing and annotation.</title>
        <authorList>
            <consortium name="The Broad Institute Genomics Platform"/>
            <consortium name="The Broad Institute Genome Sequencing Center for Infectious Disease"/>
            <person name="Wu L."/>
            <person name="Ma J."/>
        </authorList>
    </citation>
    <scope>NUCLEOTIDE SEQUENCE [LARGE SCALE GENOMIC DNA]</scope>
    <source>
        <strain evidence="9">JCM 17839</strain>
    </source>
</reference>
<feature type="transmembrane region" description="Helical" evidence="6">
    <location>
        <begin position="263"/>
        <end position="284"/>
    </location>
</feature>
<name>A0ABP8PEQ8_9MICO</name>
<evidence type="ECO:0000256" key="5">
    <source>
        <dbReference type="ARBA" id="ARBA00023136"/>
    </source>
</evidence>
<evidence type="ECO:0000256" key="2">
    <source>
        <dbReference type="ARBA" id="ARBA00022448"/>
    </source>
</evidence>
<dbReference type="PANTHER" id="PTHR43243:SF4">
    <property type="entry name" value="CATIONIC AMINO ACID TRANSPORTER 4"/>
    <property type="match status" value="1"/>
</dbReference>
<feature type="transmembrane region" description="Helical" evidence="6">
    <location>
        <begin position="176"/>
        <end position="195"/>
    </location>
</feature>
<evidence type="ECO:0000256" key="3">
    <source>
        <dbReference type="ARBA" id="ARBA00022692"/>
    </source>
</evidence>
<evidence type="ECO:0000256" key="4">
    <source>
        <dbReference type="ARBA" id="ARBA00022989"/>
    </source>
</evidence>
<feature type="transmembrane region" description="Helical" evidence="6">
    <location>
        <begin position="12"/>
        <end position="33"/>
    </location>
</feature>
<evidence type="ECO:0000313" key="9">
    <source>
        <dbReference type="Proteomes" id="UP001500731"/>
    </source>
</evidence>
<accession>A0ABP8PEQ8</accession>
<feature type="transmembrane region" description="Helical" evidence="6">
    <location>
        <begin position="39"/>
        <end position="64"/>
    </location>
</feature>
<dbReference type="PIRSF" id="PIRSF006060">
    <property type="entry name" value="AA_transporter"/>
    <property type="match status" value="1"/>
</dbReference>
<dbReference type="Proteomes" id="UP001500731">
    <property type="component" value="Unassembled WGS sequence"/>
</dbReference>
<feature type="transmembrane region" description="Helical" evidence="6">
    <location>
        <begin position="216"/>
        <end position="243"/>
    </location>
</feature>
<keyword evidence="9" id="KW-1185">Reference proteome</keyword>
<comment type="subcellular location">
    <subcellularLocation>
        <location evidence="1">Membrane</location>
        <topology evidence="1">Multi-pass membrane protein</topology>
    </subcellularLocation>
</comment>
<dbReference type="RefSeq" id="WP_345186519.1">
    <property type="nucleotide sequence ID" value="NZ_BAABGP010000013.1"/>
</dbReference>
<organism evidence="8 9">
    <name type="scientific">Microbacterium panaciterrae</name>
    <dbReference type="NCBI Taxonomy" id="985759"/>
    <lineage>
        <taxon>Bacteria</taxon>
        <taxon>Bacillati</taxon>
        <taxon>Actinomycetota</taxon>
        <taxon>Actinomycetes</taxon>
        <taxon>Micrococcales</taxon>
        <taxon>Microbacteriaceae</taxon>
        <taxon>Microbacterium</taxon>
    </lineage>
</organism>
<keyword evidence="2" id="KW-0813">Transport</keyword>
<feature type="transmembrane region" description="Helical" evidence="6">
    <location>
        <begin position="144"/>
        <end position="164"/>
    </location>
</feature>
<evidence type="ECO:0000256" key="1">
    <source>
        <dbReference type="ARBA" id="ARBA00004141"/>
    </source>
</evidence>
<sequence length="416" mass="42063">MALLRRLTLPDAIAIGLGSMIGAGVFTVWGPALSAAGPWLLVALVAAGIVAFCNATSSAQLAAVHPVSGGTYAYGRAELGPWWGFLAGWCFVIGKLASCAAMAMTVAAYLAPAPWQKPLAVAVVVILTVVTCVGVTRTARVTQVLVAVTLLGLVVVLAAAGTSASSTAPAPLPAGSAYGVLQAAGLLFFAFAGYARIATMGEEVRDPSRTIPRAIGIALACTLIVYALIGGAVVLTLGGAAAGSSAPLIDVVEVSRWAPVAPAVRIAAATAATGALLALLSGIGRTSLAMARERDLPPALATIDPRHGVPRRAQLTAGAVVVAVVLVADLRGAIGFSSFGVLLYYFVANVSAFVQKRSARRYPKPLQVLGGLGCVVLAASLPLPAVLSGTVVVLAGVALRAIRLARDRPRPGTRTD</sequence>
<keyword evidence="3 6" id="KW-0812">Transmembrane</keyword>
<feature type="transmembrane region" description="Helical" evidence="6">
    <location>
        <begin position="366"/>
        <end position="399"/>
    </location>
</feature>
<evidence type="ECO:0000259" key="7">
    <source>
        <dbReference type="Pfam" id="PF00324"/>
    </source>
</evidence>
<evidence type="ECO:0000256" key="6">
    <source>
        <dbReference type="SAM" id="Phobius"/>
    </source>
</evidence>
<feature type="transmembrane region" description="Helical" evidence="6">
    <location>
        <begin position="315"/>
        <end position="346"/>
    </location>
</feature>
<gene>
    <name evidence="8" type="ORF">GCM10023171_19780</name>
</gene>
<feature type="transmembrane region" description="Helical" evidence="6">
    <location>
        <begin position="118"/>
        <end position="137"/>
    </location>
</feature>
<dbReference type="Pfam" id="PF00324">
    <property type="entry name" value="AA_permease"/>
    <property type="match status" value="1"/>
</dbReference>
<comment type="caution">
    <text evidence="8">The sequence shown here is derived from an EMBL/GenBank/DDBJ whole genome shotgun (WGS) entry which is preliminary data.</text>
</comment>
<feature type="domain" description="Amino acid permease/ SLC12A" evidence="7">
    <location>
        <begin position="12"/>
        <end position="362"/>
    </location>
</feature>
<dbReference type="Gene3D" id="1.20.1740.10">
    <property type="entry name" value="Amino acid/polyamine transporter I"/>
    <property type="match status" value="1"/>
</dbReference>
<evidence type="ECO:0000313" key="8">
    <source>
        <dbReference type="EMBL" id="GAA4485405.1"/>
    </source>
</evidence>
<protein>
    <submittedName>
        <fullName evidence="8">APC family permease</fullName>
    </submittedName>
</protein>
<dbReference type="InterPro" id="IPR004841">
    <property type="entry name" value="AA-permease/SLC12A_dom"/>
</dbReference>
<keyword evidence="5 6" id="KW-0472">Membrane</keyword>
<proteinExistence type="predicted"/>